<dbReference type="Proteomes" id="UP000245535">
    <property type="component" value="Unassembled WGS sequence"/>
</dbReference>
<keyword evidence="7" id="KW-0653">Protein transport</keyword>
<keyword evidence="13" id="KW-1185">Reference proteome</keyword>
<evidence type="ECO:0000256" key="2">
    <source>
        <dbReference type="ARBA" id="ARBA00006555"/>
    </source>
</evidence>
<dbReference type="PRINTS" id="PR01374">
    <property type="entry name" value="TONBPROTEIN"/>
</dbReference>
<dbReference type="GO" id="GO:0098797">
    <property type="term" value="C:plasma membrane protein complex"/>
    <property type="evidence" value="ECO:0007669"/>
    <property type="project" value="TreeGrafter"/>
</dbReference>
<dbReference type="EMBL" id="QGDO01000002">
    <property type="protein sequence ID" value="PWJ43050.1"/>
    <property type="molecule type" value="Genomic_DNA"/>
</dbReference>
<evidence type="ECO:0000256" key="7">
    <source>
        <dbReference type="ARBA" id="ARBA00022927"/>
    </source>
</evidence>
<evidence type="ECO:0000256" key="5">
    <source>
        <dbReference type="ARBA" id="ARBA00022519"/>
    </source>
</evidence>
<dbReference type="GO" id="GO:0015031">
    <property type="term" value="P:protein transport"/>
    <property type="evidence" value="ECO:0007669"/>
    <property type="project" value="UniProtKB-KW"/>
</dbReference>
<evidence type="ECO:0000256" key="10">
    <source>
        <dbReference type="SAM" id="Phobius"/>
    </source>
</evidence>
<dbReference type="GO" id="GO:0055085">
    <property type="term" value="P:transmembrane transport"/>
    <property type="evidence" value="ECO:0007669"/>
    <property type="project" value="InterPro"/>
</dbReference>
<proteinExistence type="inferred from homology"/>
<dbReference type="AlphaFoldDB" id="A0A315ZCL2"/>
<dbReference type="RefSeq" id="WP_245935606.1">
    <property type="nucleotide sequence ID" value="NZ_QGDO01000002.1"/>
</dbReference>
<evidence type="ECO:0000256" key="8">
    <source>
        <dbReference type="ARBA" id="ARBA00022989"/>
    </source>
</evidence>
<feature type="transmembrane region" description="Helical" evidence="10">
    <location>
        <begin position="12"/>
        <end position="28"/>
    </location>
</feature>
<dbReference type="SUPFAM" id="SSF74653">
    <property type="entry name" value="TolA/TonB C-terminal domain"/>
    <property type="match status" value="1"/>
</dbReference>
<dbReference type="InterPro" id="IPR037682">
    <property type="entry name" value="TonB_C"/>
</dbReference>
<dbReference type="InterPro" id="IPR051045">
    <property type="entry name" value="TonB-dependent_transducer"/>
</dbReference>
<accession>A0A315ZCL2</accession>
<evidence type="ECO:0000256" key="3">
    <source>
        <dbReference type="ARBA" id="ARBA00022448"/>
    </source>
</evidence>
<keyword evidence="8 10" id="KW-1133">Transmembrane helix</keyword>
<evidence type="ECO:0000256" key="9">
    <source>
        <dbReference type="ARBA" id="ARBA00023136"/>
    </source>
</evidence>
<feature type="domain" description="TonB C-terminal" evidence="11">
    <location>
        <begin position="248"/>
        <end position="338"/>
    </location>
</feature>
<dbReference type="Pfam" id="PF03544">
    <property type="entry name" value="TonB_C"/>
    <property type="match status" value="1"/>
</dbReference>
<sequence length="338" mass="37444">MIIKFYEALDTLGIPLINFILLIVFIGFQAKDGKLTEGGAMSVSKRIAGYLVGLALLGAFMYLKATQGTSLQLFNLILVFVDFMIFSIFIGQMIMKTGGEEELEKHQNEGSSDVLEKKYSSADLSTYGFLFAGLGWALSIGVVLGAMEYPSFEEQVLMDLGDLDVEAEEQIEVPQTFVKPPPPPKITVPAIVEVPDETEIEEEIEIEIPEFDQEMEVEEFVEPEMEDMEEEVVEEIFEIVEDPAAPAGGIPAFLGWVGKNIKYPAQARRMGVEGKVYVQFVVDKDGSLTNVQVVRGIGAGCDEEAVRVIQKAKPWKPGKQRGRPVKQRIILPINFKLG</sequence>
<organism evidence="12 13">
    <name type="scientific">Sediminitomix flava</name>
    <dbReference type="NCBI Taxonomy" id="379075"/>
    <lineage>
        <taxon>Bacteria</taxon>
        <taxon>Pseudomonadati</taxon>
        <taxon>Bacteroidota</taxon>
        <taxon>Cytophagia</taxon>
        <taxon>Cytophagales</taxon>
        <taxon>Flammeovirgaceae</taxon>
        <taxon>Sediminitomix</taxon>
    </lineage>
</organism>
<dbReference type="InterPro" id="IPR006260">
    <property type="entry name" value="TonB/TolA_C"/>
</dbReference>
<comment type="similarity">
    <text evidence="2">Belongs to the TonB family.</text>
</comment>
<keyword evidence="5" id="KW-0997">Cell inner membrane</keyword>
<evidence type="ECO:0000313" key="12">
    <source>
        <dbReference type="EMBL" id="PWJ43050.1"/>
    </source>
</evidence>
<evidence type="ECO:0000256" key="4">
    <source>
        <dbReference type="ARBA" id="ARBA00022475"/>
    </source>
</evidence>
<feature type="transmembrane region" description="Helical" evidence="10">
    <location>
        <begin position="127"/>
        <end position="147"/>
    </location>
</feature>
<keyword evidence="3" id="KW-0813">Transport</keyword>
<dbReference type="PROSITE" id="PS52015">
    <property type="entry name" value="TONB_CTD"/>
    <property type="match status" value="1"/>
</dbReference>
<keyword evidence="9 10" id="KW-0472">Membrane</keyword>
<feature type="transmembrane region" description="Helical" evidence="10">
    <location>
        <begin position="48"/>
        <end position="65"/>
    </location>
</feature>
<name>A0A315ZCL2_SEDFL</name>
<comment type="subcellular location">
    <subcellularLocation>
        <location evidence="1">Cell inner membrane</location>
        <topology evidence="1">Single-pass membrane protein</topology>
        <orientation evidence="1">Periplasmic side</orientation>
    </subcellularLocation>
</comment>
<dbReference type="GO" id="GO:0031992">
    <property type="term" value="F:energy transducer activity"/>
    <property type="evidence" value="ECO:0007669"/>
    <property type="project" value="InterPro"/>
</dbReference>
<dbReference type="PANTHER" id="PTHR33446">
    <property type="entry name" value="PROTEIN TONB-RELATED"/>
    <property type="match status" value="1"/>
</dbReference>
<comment type="caution">
    <text evidence="12">The sequence shown here is derived from an EMBL/GenBank/DDBJ whole genome shotgun (WGS) entry which is preliminary data.</text>
</comment>
<keyword evidence="6 10" id="KW-0812">Transmembrane</keyword>
<feature type="transmembrane region" description="Helical" evidence="10">
    <location>
        <begin position="71"/>
        <end position="90"/>
    </location>
</feature>
<dbReference type="NCBIfam" id="TIGR01352">
    <property type="entry name" value="tonB_Cterm"/>
    <property type="match status" value="1"/>
</dbReference>
<evidence type="ECO:0000256" key="6">
    <source>
        <dbReference type="ARBA" id="ARBA00022692"/>
    </source>
</evidence>
<keyword evidence="4" id="KW-1003">Cell membrane</keyword>
<protein>
    <submittedName>
        <fullName evidence="12">TonB family protein</fullName>
    </submittedName>
</protein>
<dbReference type="PANTHER" id="PTHR33446:SF2">
    <property type="entry name" value="PROTEIN TONB"/>
    <property type="match status" value="1"/>
</dbReference>
<dbReference type="Gene3D" id="3.30.1150.10">
    <property type="match status" value="1"/>
</dbReference>
<dbReference type="GO" id="GO:0015891">
    <property type="term" value="P:siderophore transport"/>
    <property type="evidence" value="ECO:0007669"/>
    <property type="project" value="InterPro"/>
</dbReference>
<reference evidence="12 13" key="1">
    <citation type="submission" date="2018-03" db="EMBL/GenBank/DDBJ databases">
        <title>Genomic Encyclopedia of Archaeal and Bacterial Type Strains, Phase II (KMG-II): from individual species to whole genera.</title>
        <authorList>
            <person name="Goeker M."/>
        </authorList>
    </citation>
    <scope>NUCLEOTIDE SEQUENCE [LARGE SCALE GENOMIC DNA]</scope>
    <source>
        <strain evidence="12 13">DSM 28229</strain>
    </source>
</reference>
<gene>
    <name evidence="12" type="ORF">BC781_102598</name>
</gene>
<evidence type="ECO:0000313" key="13">
    <source>
        <dbReference type="Proteomes" id="UP000245535"/>
    </source>
</evidence>
<evidence type="ECO:0000256" key="1">
    <source>
        <dbReference type="ARBA" id="ARBA00004383"/>
    </source>
</evidence>
<dbReference type="GO" id="GO:0030288">
    <property type="term" value="C:outer membrane-bounded periplasmic space"/>
    <property type="evidence" value="ECO:0007669"/>
    <property type="project" value="InterPro"/>
</dbReference>
<dbReference type="InterPro" id="IPR003538">
    <property type="entry name" value="TonB"/>
</dbReference>
<evidence type="ECO:0000259" key="11">
    <source>
        <dbReference type="PROSITE" id="PS52015"/>
    </source>
</evidence>